<evidence type="ECO:0000313" key="1">
    <source>
        <dbReference type="EMBL" id="OGM60484.1"/>
    </source>
</evidence>
<dbReference type="SUPFAM" id="SSF56112">
    <property type="entry name" value="Protein kinase-like (PK-like)"/>
    <property type="match status" value="1"/>
</dbReference>
<dbReference type="AlphaFoldDB" id="A0A1F8B8V4"/>
<reference evidence="1 2" key="1">
    <citation type="journal article" date="2016" name="Nat. Commun.">
        <title>Thousands of microbial genomes shed light on interconnected biogeochemical processes in an aquifer system.</title>
        <authorList>
            <person name="Anantharaman K."/>
            <person name="Brown C.T."/>
            <person name="Hug L.A."/>
            <person name="Sharon I."/>
            <person name="Castelle C.J."/>
            <person name="Probst A.J."/>
            <person name="Thomas B.C."/>
            <person name="Singh A."/>
            <person name="Wilkins M.J."/>
            <person name="Karaoz U."/>
            <person name="Brodie E.L."/>
            <person name="Williams K.H."/>
            <person name="Hubbard S.S."/>
            <person name="Banfield J.F."/>
        </authorList>
    </citation>
    <scope>NUCLEOTIDE SEQUENCE [LARGE SCALE GENOMIC DNA]</scope>
</reference>
<dbReference type="STRING" id="1802517.A2892_00445"/>
<proteinExistence type="predicted"/>
<dbReference type="InterPro" id="IPR011009">
    <property type="entry name" value="Kinase-like_dom_sf"/>
</dbReference>
<comment type="caution">
    <text evidence="1">The sequence shown here is derived from an EMBL/GenBank/DDBJ whole genome shotgun (WGS) entry which is preliminary data.</text>
</comment>
<dbReference type="Gene3D" id="3.90.1200.10">
    <property type="match status" value="1"/>
</dbReference>
<dbReference type="Proteomes" id="UP000176404">
    <property type="component" value="Unassembled WGS sequence"/>
</dbReference>
<evidence type="ECO:0008006" key="3">
    <source>
        <dbReference type="Google" id="ProtNLM"/>
    </source>
</evidence>
<gene>
    <name evidence="1" type="ORF">A2892_00445</name>
</gene>
<dbReference type="EMBL" id="MGHD01000004">
    <property type="protein sequence ID" value="OGM60484.1"/>
    <property type="molecule type" value="Genomic_DNA"/>
</dbReference>
<accession>A0A1F8B8V4</accession>
<evidence type="ECO:0000313" key="2">
    <source>
        <dbReference type="Proteomes" id="UP000176404"/>
    </source>
</evidence>
<name>A0A1F8B8V4_9BACT</name>
<protein>
    <recommendedName>
        <fullName evidence="3">Aminoglycoside phosphotransferase domain-containing protein</fullName>
    </recommendedName>
</protein>
<organism evidence="1 2">
    <name type="scientific">Candidatus Woesebacteria bacterium RIFCSPLOWO2_01_FULL_39_10b</name>
    <dbReference type="NCBI Taxonomy" id="1802517"/>
    <lineage>
        <taxon>Bacteria</taxon>
        <taxon>Candidatus Woeseibacteriota</taxon>
    </lineage>
</organism>
<sequence>MNKVFFDQKRKVFIKVLKDSFKKEREIIGANCFQNFVNVPLYEPLDKKTLKIIPAKGVKSTLVDEQILNSLIINLSTLIKKSKFKVNPNFSILKEIEAIKLVLRNKPAITDWLTSLQLSLGRKNLYPVHGDLQKQNIFVANNKISLIDFEHFSFAPLELEFANNLFFNSPNCLDVGKIIPPLIKRKIVSKDLLTRMLVLYSIRKLAKGLKVKEVEKRLSQGLEKIETIVGKDLSLRLLDFRSVKKIDWTGSSCLA</sequence>